<keyword evidence="2 5" id="KW-0547">Nucleotide-binding</keyword>
<evidence type="ECO:0000256" key="4">
    <source>
        <dbReference type="ARBA" id="ARBA00023125"/>
    </source>
</evidence>
<evidence type="ECO:0000256" key="5">
    <source>
        <dbReference type="PROSITE-ProRule" id="PRU00289"/>
    </source>
</evidence>
<dbReference type="Gene3D" id="3.30.980.40">
    <property type="match status" value="1"/>
</dbReference>
<dbReference type="InterPro" id="IPR002543">
    <property type="entry name" value="FtsK_dom"/>
</dbReference>
<proteinExistence type="inferred from homology"/>
<evidence type="ECO:0000313" key="9">
    <source>
        <dbReference type="Proteomes" id="UP000632222"/>
    </source>
</evidence>
<dbReference type="InterPro" id="IPR027417">
    <property type="entry name" value="P-loop_NTPase"/>
</dbReference>
<dbReference type="SUPFAM" id="SSF52540">
    <property type="entry name" value="P-loop containing nucleoside triphosphate hydrolases"/>
    <property type="match status" value="1"/>
</dbReference>
<dbReference type="Pfam" id="PF01580">
    <property type="entry name" value="FtsK_SpoIIIE"/>
    <property type="match status" value="1"/>
</dbReference>
<dbReference type="InterPro" id="IPR041027">
    <property type="entry name" value="FtsK_alpha"/>
</dbReference>
<name>A0ABQ2D1S8_9DEIO</name>
<dbReference type="Proteomes" id="UP000632222">
    <property type="component" value="Unassembled WGS sequence"/>
</dbReference>
<evidence type="ECO:0000256" key="3">
    <source>
        <dbReference type="ARBA" id="ARBA00022840"/>
    </source>
</evidence>
<organism evidence="8 9">
    <name type="scientific">Deinococcus roseus</name>
    <dbReference type="NCBI Taxonomy" id="392414"/>
    <lineage>
        <taxon>Bacteria</taxon>
        <taxon>Thermotogati</taxon>
        <taxon>Deinococcota</taxon>
        <taxon>Deinococci</taxon>
        <taxon>Deinococcales</taxon>
        <taxon>Deinococcaceae</taxon>
        <taxon>Deinococcus</taxon>
    </lineage>
</organism>
<dbReference type="Pfam" id="PF17854">
    <property type="entry name" value="FtsK_alpha"/>
    <property type="match status" value="1"/>
</dbReference>
<keyword evidence="3 5" id="KW-0067">ATP-binding</keyword>
<dbReference type="EMBL" id="BMOD01000007">
    <property type="protein sequence ID" value="GGJ36258.1"/>
    <property type="molecule type" value="Genomic_DNA"/>
</dbReference>
<dbReference type="Gene3D" id="3.40.50.300">
    <property type="entry name" value="P-loop containing nucleotide triphosphate hydrolases"/>
    <property type="match status" value="1"/>
</dbReference>
<dbReference type="PANTHER" id="PTHR22683">
    <property type="entry name" value="SPORULATION PROTEIN RELATED"/>
    <property type="match status" value="1"/>
</dbReference>
<comment type="similarity">
    <text evidence="1">Belongs to the FtsK/SpoIIIE/SftA family.</text>
</comment>
<dbReference type="RefSeq" id="WP_189002828.1">
    <property type="nucleotide sequence ID" value="NZ_BMOD01000007.1"/>
</dbReference>
<evidence type="ECO:0000256" key="1">
    <source>
        <dbReference type="ARBA" id="ARBA00006474"/>
    </source>
</evidence>
<comment type="caution">
    <text evidence="8">The sequence shown here is derived from an EMBL/GenBank/DDBJ whole genome shotgun (WGS) entry which is preliminary data.</text>
</comment>
<evidence type="ECO:0000256" key="2">
    <source>
        <dbReference type="ARBA" id="ARBA00022741"/>
    </source>
</evidence>
<evidence type="ECO:0000313" key="8">
    <source>
        <dbReference type="EMBL" id="GGJ36258.1"/>
    </source>
</evidence>
<evidence type="ECO:0000256" key="6">
    <source>
        <dbReference type="SAM" id="MobiDB-lite"/>
    </source>
</evidence>
<dbReference type="InterPro" id="IPR050206">
    <property type="entry name" value="FtsK/SpoIIIE/SftA"/>
</dbReference>
<dbReference type="PANTHER" id="PTHR22683:SF1">
    <property type="entry name" value="TYPE VII SECRETION SYSTEM PROTEIN ESSC"/>
    <property type="match status" value="1"/>
</dbReference>
<keyword evidence="9" id="KW-1185">Reference proteome</keyword>
<protein>
    <recommendedName>
        <fullName evidence="7">FtsK domain-containing protein</fullName>
    </recommendedName>
</protein>
<reference evidence="9" key="1">
    <citation type="journal article" date="2019" name="Int. J. Syst. Evol. Microbiol.">
        <title>The Global Catalogue of Microorganisms (GCM) 10K type strain sequencing project: providing services to taxonomists for standard genome sequencing and annotation.</title>
        <authorList>
            <consortium name="The Broad Institute Genomics Platform"/>
            <consortium name="The Broad Institute Genome Sequencing Center for Infectious Disease"/>
            <person name="Wu L."/>
            <person name="Ma J."/>
        </authorList>
    </citation>
    <scope>NUCLEOTIDE SEQUENCE [LARGE SCALE GENOMIC DNA]</scope>
    <source>
        <strain evidence="9">JCM 14370</strain>
    </source>
</reference>
<keyword evidence="4" id="KW-0238">DNA-binding</keyword>
<evidence type="ECO:0000259" key="7">
    <source>
        <dbReference type="PROSITE" id="PS50901"/>
    </source>
</evidence>
<feature type="region of interest" description="Disordered" evidence="6">
    <location>
        <begin position="397"/>
        <end position="421"/>
    </location>
</feature>
<dbReference type="CDD" id="cd01127">
    <property type="entry name" value="TrwB_TraG_TraD_VirD4"/>
    <property type="match status" value="1"/>
</dbReference>
<accession>A0ABQ2D1S8</accession>
<dbReference type="PROSITE" id="PS50901">
    <property type="entry name" value="FTSK"/>
    <property type="match status" value="1"/>
</dbReference>
<feature type="domain" description="FtsK" evidence="7">
    <location>
        <begin position="1495"/>
        <end position="1689"/>
    </location>
</feature>
<sequence length="1739" mass="196850">MNTITRALVKSIEHQVVSAQSKARGFIKIEGFDDSTYLELLQALSERRFVLGGKHVLVRTTSPLPGFELHSVEDHRSATWYRNNVQPDQVLLLVMNVPTSDAQSLKNIFTIDEAALTSSKNDTGLRQLFEAAFTDHQLSPEDWTLLTQFLSRLETLRKPQLRDLARFLSEVNHALAQDAGLTLQKAIARALPHLGLFRCEGQHEVIGTAKQDRLLKTILQVASLGSELIEPSKQKGYLDLIEQNRIHFEDETASGGLSSEQKAETLRRFLAEPLHGSDLLAALQLDWDEVQFVLSKRAKINKKDVRQGLGSQIEMTLRERDIRIEDQSEALRNLLQDLSEGKAPQVEDIEQVLDDLADVLDKKTLQMLRRERGSRKREGRDFPIEVARCAMELLDPSDRSDSQNLTLKISFRPDKSKKETPRRAMQAFRALYGSITEAFPTIEWDLKALWEITPAWNEELDGVNPEPARSELLFKVEARGQSMDLVWIYEPEDVNATIHQQLLHIVEHQQLFIPAYVVSSTLGAQGIDLERPLNSLGNYAATGKSIDVPFVQEVLTRQYGLQSAGAADIQNALMNVLDHWKAFVGLTLQHGLQRVHVYRLLEAYETLLSLCNLYLPVHKLAARPAFGLLGRAWMVHLEGKTGQLVMPFLHPLKLHWWVERNHQLHTLIWKLLDPSKPVEAVDFKGMRDDLDRLLSSAGSPAVLARMQEGSPVSHYLLSVQEHMGYELYAPLQGIQSDLQPLSRRTDTRADARIATRSLIKVIEDYLETYPFVRDGIEIYLLQCSNAALPGVLSDELLKLSEKRRWNLKFNLTVHTLDNGVALHQEVNAWIQEHQEQGAALPGSYFPAVNLRVVQAPLLDLLQDLKETDLAILADVLSEKGQKIEDTTDQEASELLPLSGYVSQFASQPLPVNRQAMDRLVQLTPNWKTSLLLDFYRMQALVYHKGRKLHGEGLDFQLRITLENWEKELRALHKHFNWVVCYDTTVDRYLLEQNFPEAVQVIRYSLGLGPLKQHKMTVSSSREVREVVVRRLGSNLGHQLLTGFQTPILKQLAEAMVDYARDVSGDIVLRAAGPGAYLNEIIGLVTARFRIEQELSGLPDDTRMQTWLYLDDFRHWFRDKMPDLLHVRLHHAGEGRVKLSMRVVETKCISTDHFDREARDAEVQVTRGTERILQIFKPGKVHLDHPYWYNQLYQALAGNMEITGRELTLWEDFQEALRNGRFELDVQGQTWIFCHNGPGNPKLAEFKTLKQQFEPALASKLGVTFTARHYSRTALREALREMAASRHIDIEAEVWEKLERTPDPEPEVVVHADLVSPPARVAVPDAAPAPSVPFKTSEATVMVMPPPETSTISNMQTHQLEKVEEAHTTENPAHARLQVWLEEQARKLQRLLRDYNLGVYPVNPKDADVGAAIVRFKVRLRPGEDLGKLQRQASNLQREMALPSVPLIDNVPSTHFIGIDIPRAEKDTIPFLPHLQSLSAGQPGTLPVVLGQRPDGQMVMADLATFPHLLVAGVTRSGKSVFLRNLLVCLISKNPPEHLQLLIIDPKRTDFAMFGGLPHLLDGHRVITDPREARERLLTLIREEMPRRQDIIGEAEVFDIQEYNRLNPEKALPMLVAVIDEYAQLLSVMPDKERKVFEQDLMSLAQVGRALGLHLILATQRPSTDVVTGVLKANLPTRVALKVTSNIDSRVILDQPGAENLVGYGDMLYMDAAGDIVRLQAPLMSSMELRQHLDQYRGEK</sequence>
<gene>
    <name evidence="8" type="ORF">GCM10008938_22960</name>
</gene>
<feature type="binding site" evidence="5">
    <location>
        <begin position="1512"/>
        <end position="1519"/>
    </location>
    <ligand>
        <name>ATP</name>
        <dbReference type="ChEBI" id="CHEBI:30616"/>
    </ligand>
</feature>
<feature type="compositionally biased region" description="Basic and acidic residues" evidence="6">
    <location>
        <begin position="411"/>
        <end position="421"/>
    </location>
</feature>